<dbReference type="AlphaFoldDB" id="A0A143HJB5"/>
<dbReference type="SUPFAM" id="SSF69318">
    <property type="entry name" value="Integrin alpha N-terminal domain"/>
    <property type="match status" value="1"/>
</dbReference>
<gene>
    <name evidence="3" type="ORF">A3224_03705</name>
</gene>
<dbReference type="STRING" id="252514.A3224_03705"/>
<dbReference type="SMART" id="SM00089">
    <property type="entry name" value="PKD"/>
    <property type="match status" value="2"/>
</dbReference>
<feature type="domain" description="PKD/Chitinase" evidence="2">
    <location>
        <begin position="474"/>
        <end position="567"/>
    </location>
</feature>
<dbReference type="InterPro" id="IPR035986">
    <property type="entry name" value="PKD_dom_sf"/>
</dbReference>
<dbReference type="Gene3D" id="2.130.10.130">
    <property type="entry name" value="Integrin alpha, N-terminal"/>
    <property type="match status" value="2"/>
</dbReference>
<dbReference type="InterPro" id="IPR022409">
    <property type="entry name" value="PKD/Chitinase_dom"/>
</dbReference>
<keyword evidence="4" id="KW-1185">Reference proteome</keyword>
<evidence type="ECO:0000313" key="4">
    <source>
        <dbReference type="Proteomes" id="UP000076077"/>
    </source>
</evidence>
<dbReference type="SUPFAM" id="SSF49299">
    <property type="entry name" value="PKD domain"/>
    <property type="match status" value="2"/>
</dbReference>
<dbReference type="OrthoDB" id="5700798at2"/>
<dbReference type="PANTHER" id="PTHR46580:SF4">
    <property type="entry name" value="ATP_GTP-BINDING PROTEIN"/>
    <property type="match status" value="1"/>
</dbReference>
<dbReference type="EMBL" id="CP014864">
    <property type="protein sequence ID" value="AMX01809.1"/>
    <property type="molecule type" value="Genomic_DNA"/>
</dbReference>
<dbReference type="InterPro" id="IPR013517">
    <property type="entry name" value="FG-GAP"/>
</dbReference>
<evidence type="ECO:0000259" key="2">
    <source>
        <dbReference type="SMART" id="SM00089"/>
    </source>
</evidence>
<dbReference type="PANTHER" id="PTHR46580">
    <property type="entry name" value="SENSOR KINASE-RELATED"/>
    <property type="match status" value="1"/>
</dbReference>
<keyword evidence="1" id="KW-0732">Signal</keyword>
<accession>A0A143HJB5</accession>
<evidence type="ECO:0000313" key="3">
    <source>
        <dbReference type="EMBL" id="AMX01809.1"/>
    </source>
</evidence>
<dbReference type="GeneID" id="76607157"/>
<dbReference type="InterPro" id="IPR028994">
    <property type="entry name" value="Integrin_alpha_N"/>
</dbReference>
<organism evidence="3 4">
    <name type="scientific">Microbulbifer thermotolerans</name>
    <dbReference type="NCBI Taxonomy" id="252514"/>
    <lineage>
        <taxon>Bacteria</taxon>
        <taxon>Pseudomonadati</taxon>
        <taxon>Pseudomonadota</taxon>
        <taxon>Gammaproteobacteria</taxon>
        <taxon>Cellvibrionales</taxon>
        <taxon>Microbulbiferaceae</taxon>
        <taxon>Microbulbifer</taxon>
    </lineage>
</organism>
<dbReference type="InterPro" id="IPR013783">
    <property type="entry name" value="Ig-like_fold"/>
</dbReference>
<feature type="domain" description="PKD/Chitinase" evidence="2">
    <location>
        <begin position="382"/>
        <end position="470"/>
    </location>
</feature>
<dbReference type="Gene3D" id="2.60.40.10">
    <property type="entry name" value="Immunoglobulins"/>
    <property type="match status" value="3"/>
</dbReference>
<dbReference type="CDD" id="cd00146">
    <property type="entry name" value="PKD"/>
    <property type="match status" value="1"/>
</dbReference>
<dbReference type="RefSeq" id="WP_067151661.1">
    <property type="nucleotide sequence ID" value="NZ_CP014864.1"/>
</dbReference>
<evidence type="ECO:0000256" key="1">
    <source>
        <dbReference type="ARBA" id="ARBA00022729"/>
    </source>
</evidence>
<proteinExistence type="predicted"/>
<dbReference type="Pfam" id="PF22352">
    <property type="entry name" value="K319L-like_PKD"/>
    <property type="match status" value="3"/>
</dbReference>
<name>A0A143HJB5_MICTH</name>
<reference evidence="4" key="1">
    <citation type="submission" date="2016-03" db="EMBL/GenBank/DDBJ databases">
        <authorList>
            <person name="Lee Y.-S."/>
            <person name="Choi Y.-L."/>
        </authorList>
    </citation>
    <scope>NUCLEOTIDE SEQUENCE [LARGE SCALE GENOMIC DNA]</scope>
    <source>
        <strain evidence="4">DAU221</strain>
    </source>
</reference>
<protein>
    <recommendedName>
        <fullName evidence="2">PKD/Chitinase domain-containing protein</fullName>
    </recommendedName>
</protein>
<dbReference type="Proteomes" id="UP000076077">
    <property type="component" value="Chromosome"/>
</dbReference>
<sequence>MELQTYYTHVTGSLAEAVAIADFNGDGRNDVVLNTSTYSDPENDFKLKLFLQSEYGQLQESQVYPLSGDRTKLPQSIYVGDLNGDGKMDVAVGYDRSHIEIFLQHADGLLFSADTIDTPLSTRIVVADLNGDGLDDIVGAAKDGRSVGIFYQEERSYLEERYGYISHDPESLYVPLDSYDDMVVGDVNGDGANDIVVMNGQSYGGYSLAVVTTDGKGGWNLGAFYDLGRDELARAVTVGDMNGDGLNDVIVTFGSSQTDTSIAIFHQGSNGLLQDVQILPNSGKSKILLAADLNKDFRDELLVLHGDRPALGVYEQLEGGRLGNEVLFSVPSASHYNPQGMDAGDINSDGVPDVVVADSTQGLVVLHGVMMDTNVAPIADAGSDQVVNSRALVLLDGSQSSDSDGNIVAYRWAQISGTPVNLHNSGNGNATFVAPALVYGENQQLVFELEVEDDGGLKSTDTVTVTLNQNLAPVADAGANQTVDSGAVVTLDGSQSFDWDGSIVSYRWSQVSSGMAVNLEYSQDGYATFTAPMFKGPVKELLEFELEVMDNNGARSTDRMYVIVEGPNIPIVNAGEDQIVQAGTQVKLDGSRSWIIGGHIAKYRWTQISGISVKLTNLSDGTASFVAPSISAGTKALLIFELEVEDNDGITAKDSVRVTVEGEELLLPTVLRK</sequence>
<dbReference type="Pfam" id="PF13517">
    <property type="entry name" value="FG-GAP_3"/>
    <property type="match status" value="2"/>
</dbReference>
<dbReference type="KEGG" id="mthd:A3224_03705"/>